<proteinExistence type="inferred from homology"/>
<feature type="domain" description="Flavin reductase like" evidence="4">
    <location>
        <begin position="8"/>
        <end position="155"/>
    </location>
</feature>
<dbReference type="Pfam" id="PF01613">
    <property type="entry name" value="Flavin_Reduct"/>
    <property type="match status" value="1"/>
</dbReference>
<evidence type="ECO:0000256" key="3">
    <source>
        <dbReference type="ARBA" id="ARBA00038054"/>
    </source>
</evidence>
<gene>
    <name evidence="5" type="ORF">Sv326_0216</name>
</gene>
<dbReference type="Gene3D" id="2.30.110.10">
    <property type="entry name" value="Electron Transport, Fmn-binding Protein, Chain A"/>
    <property type="match status" value="1"/>
</dbReference>
<dbReference type="AlphaFoldDB" id="A0A7D5XC93"/>
<reference evidence="6" key="1">
    <citation type="submission" date="2020-07" db="EMBL/GenBank/DDBJ databases">
        <title>Metabolic diversity and evolutionary history of the archaeal phylum ###Micrarchaeota### uncovered from a freshwater lake metagenome.</title>
        <authorList>
            <person name="Kadnikov V.V."/>
            <person name="Savvichev A.S."/>
            <person name="Mardanov A.V."/>
            <person name="Beletsky A.V."/>
            <person name="Chupakov A.V."/>
            <person name="Kokryatskaya N.M."/>
            <person name="Pimenov N.V."/>
            <person name="Ravin N.V."/>
        </authorList>
    </citation>
    <scope>NUCLEOTIDE SEQUENCE [LARGE SCALE GENOMIC DNA]</scope>
</reference>
<evidence type="ECO:0000259" key="4">
    <source>
        <dbReference type="SMART" id="SM00903"/>
    </source>
</evidence>
<dbReference type="SMART" id="SM00903">
    <property type="entry name" value="Flavin_Reduct"/>
    <property type="match status" value="1"/>
</dbReference>
<dbReference type="PANTHER" id="PTHR43567:SF1">
    <property type="entry name" value="FLAVOREDOXIN"/>
    <property type="match status" value="1"/>
</dbReference>
<dbReference type="EMBL" id="CP058998">
    <property type="protein sequence ID" value="QLJ52391.1"/>
    <property type="molecule type" value="Genomic_DNA"/>
</dbReference>
<evidence type="ECO:0000256" key="2">
    <source>
        <dbReference type="ARBA" id="ARBA00022630"/>
    </source>
</evidence>
<sequence>MEYDYKLLYPRQVVLVTSQSGEKRSIIALAWHCPLSFKPPLIGIAVGKTRFSHYLITEGREFVLSIPTENMESKVMSVGSRSGKDVDKFSAFGLTPLKADVVKPPLIKECLINLECRVAAELDAGDHTLFVGEVVATHASATKDKLLFDMGGRNFFGIARE</sequence>
<keyword evidence="2" id="KW-0285">Flavoprotein</keyword>
<evidence type="ECO:0000313" key="5">
    <source>
        <dbReference type="EMBL" id="QLJ52391.1"/>
    </source>
</evidence>
<dbReference type="SUPFAM" id="SSF50475">
    <property type="entry name" value="FMN-binding split barrel"/>
    <property type="match status" value="1"/>
</dbReference>
<comment type="cofactor">
    <cofactor evidence="1">
        <name>FMN</name>
        <dbReference type="ChEBI" id="CHEBI:58210"/>
    </cofactor>
</comment>
<dbReference type="GO" id="GO:0010181">
    <property type="term" value="F:FMN binding"/>
    <property type="evidence" value="ECO:0007669"/>
    <property type="project" value="InterPro"/>
</dbReference>
<dbReference type="InterPro" id="IPR012349">
    <property type="entry name" value="Split_barrel_FMN-bd"/>
</dbReference>
<dbReference type="InterPro" id="IPR052174">
    <property type="entry name" value="Flavoredoxin"/>
</dbReference>
<organism evidence="5 6">
    <name type="scientific">Fermentimicrarchaeum limneticum</name>
    <dbReference type="NCBI Taxonomy" id="2795018"/>
    <lineage>
        <taxon>Archaea</taxon>
        <taxon>Candidatus Micrarchaeota</taxon>
        <taxon>Candidatus Fermentimicrarchaeales</taxon>
        <taxon>Candidatus Fermentimicrarchaeaceae</taxon>
        <taxon>Candidatus Fermentimicrarchaeum</taxon>
    </lineage>
</organism>
<evidence type="ECO:0000313" key="6">
    <source>
        <dbReference type="Proteomes" id="UP000510821"/>
    </source>
</evidence>
<evidence type="ECO:0000256" key="1">
    <source>
        <dbReference type="ARBA" id="ARBA00001917"/>
    </source>
</evidence>
<comment type="similarity">
    <text evidence="3">Belongs to the flavoredoxin family.</text>
</comment>
<dbReference type="KEGG" id="flt:Sv326_0216"/>
<dbReference type="PANTHER" id="PTHR43567">
    <property type="entry name" value="FLAVOREDOXIN-RELATED-RELATED"/>
    <property type="match status" value="1"/>
</dbReference>
<accession>A0A7D5XC93</accession>
<protein>
    <recommendedName>
        <fullName evidence="4">Flavin reductase like domain-containing protein</fullName>
    </recommendedName>
</protein>
<name>A0A7D5XC93_FERL1</name>
<dbReference type="Proteomes" id="UP000510821">
    <property type="component" value="Chromosome"/>
</dbReference>
<dbReference type="InterPro" id="IPR002563">
    <property type="entry name" value="Flavin_Rdtase-like_dom"/>
</dbReference>